<dbReference type="EMBL" id="CM042883">
    <property type="protein sequence ID" value="KAI4374301.1"/>
    <property type="molecule type" value="Genomic_DNA"/>
</dbReference>
<name>A0ACB9R8Y0_9MYRT</name>
<evidence type="ECO:0000313" key="1">
    <source>
        <dbReference type="EMBL" id="KAI4374301.1"/>
    </source>
</evidence>
<comment type="caution">
    <text evidence="1">The sequence shown here is derived from an EMBL/GenBank/DDBJ whole genome shotgun (WGS) entry which is preliminary data.</text>
</comment>
<accession>A0ACB9R8Y0</accession>
<protein>
    <submittedName>
        <fullName evidence="1">Uncharacterized protein</fullName>
    </submittedName>
</protein>
<gene>
    <name evidence="1" type="ORF">MLD38_012311</name>
</gene>
<dbReference type="Proteomes" id="UP001057402">
    <property type="component" value="Chromosome 4"/>
</dbReference>
<reference evidence="2" key="1">
    <citation type="journal article" date="2023" name="Front. Plant Sci.">
        <title>Chromosomal-level genome assembly of Melastoma candidum provides insights into trichome evolution.</title>
        <authorList>
            <person name="Zhong Y."/>
            <person name="Wu W."/>
            <person name="Sun C."/>
            <person name="Zou P."/>
            <person name="Liu Y."/>
            <person name="Dai S."/>
            <person name="Zhou R."/>
        </authorList>
    </citation>
    <scope>NUCLEOTIDE SEQUENCE [LARGE SCALE GENOMIC DNA]</scope>
</reference>
<proteinExistence type="predicted"/>
<keyword evidence="2" id="KW-1185">Reference proteome</keyword>
<organism evidence="1 2">
    <name type="scientific">Melastoma candidum</name>
    <dbReference type="NCBI Taxonomy" id="119954"/>
    <lineage>
        <taxon>Eukaryota</taxon>
        <taxon>Viridiplantae</taxon>
        <taxon>Streptophyta</taxon>
        <taxon>Embryophyta</taxon>
        <taxon>Tracheophyta</taxon>
        <taxon>Spermatophyta</taxon>
        <taxon>Magnoliopsida</taxon>
        <taxon>eudicotyledons</taxon>
        <taxon>Gunneridae</taxon>
        <taxon>Pentapetalae</taxon>
        <taxon>rosids</taxon>
        <taxon>malvids</taxon>
        <taxon>Myrtales</taxon>
        <taxon>Melastomataceae</taxon>
        <taxon>Melastomatoideae</taxon>
        <taxon>Melastomateae</taxon>
        <taxon>Melastoma</taxon>
    </lineage>
</organism>
<evidence type="ECO:0000313" key="2">
    <source>
        <dbReference type="Proteomes" id="UP001057402"/>
    </source>
</evidence>
<sequence length="108" mass="11969">MPNLCFPATSLIAAATVKEVSTGVEFPAIIRESRKLLGVGVRRNCMLGLEHIDIYVKSLHTCIAEGIYEKLLMEKYGESPVPEDKVLAEDIMENDVCMTIRLLVVFGN</sequence>